<keyword evidence="2" id="KW-1185">Reference proteome</keyword>
<evidence type="ECO:0000313" key="2">
    <source>
        <dbReference type="Proteomes" id="UP000019384"/>
    </source>
</evidence>
<protein>
    <submittedName>
        <fullName evidence="1">Uncharacterized protein</fullName>
    </submittedName>
</protein>
<organism evidence="1 2">
    <name type="scientific">Kuraishia capsulata CBS 1993</name>
    <dbReference type="NCBI Taxonomy" id="1382522"/>
    <lineage>
        <taxon>Eukaryota</taxon>
        <taxon>Fungi</taxon>
        <taxon>Dikarya</taxon>
        <taxon>Ascomycota</taxon>
        <taxon>Saccharomycotina</taxon>
        <taxon>Pichiomycetes</taxon>
        <taxon>Pichiales</taxon>
        <taxon>Pichiaceae</taxon>
        <taxon>Kuraishia</taxon>
    </lineage>
</organism>
<reference evidence="1" key="2">
    <citation type="submission" date="2014-02" db="EMBL/GenBank/DDBJ databases">
        <title>Complete DNA sequence of /Kuraishia capsulata/ illustrates novel genomic features among budding yeasts (/Saccharomycotina/).</title>
        <authorList>
            <person name="Morales L."/>
            <person name="Noel B."/>
            <person name="Porcel B."/>
            <person name="Marcet-Houben M."/>
            <person name="Hullo M-F."/>
            <person name="Sacerdot C."/>
            <person name="Tekaia F."/>
            <person name="Leh-Louis V."/>
            <person name="Despons L."/>
            <person name="Khanna V."/>
            <person name="Aury J-M."/>
            <person name="Barbe V."/>
            <person name="Couloux A."/>
            <person name="Labadie K."/>
            <person name="Pelletier E."/>
            <person name="Souciet J-L."/>
            <person name="Boekhout T."/>
            <person name="Gabaldon T."/>
            <person name="Wincker P."/>
            <person name="Dujon B."/>
        </authorList>
    </citation>
    <scope>NUCLEOTIDE SEQUENCE</scope>
    <source>
        <strain evidence="1">CBS 1993</strain>
    </source>
</reference>
<gene>
    <name evidence="1" type="ORF">KUCA_T00005895001</name>
</gene>
<reference evidence="1" key="1">
    <citation type="submission" date="2013-12" db="EMBL/GenBank/DDBJ databases">
        <authorList>
            <person name="Genoscope - CEA"/>
        </authorList>
    </citation>
    <scope>NUCLEOTIDE SEQUENCE</scope>
    <source>
        <strain evidence="1">CBS 1993</strain>
    </source>
</reference>
<name>W6MSV1_9ASCO</name>
<accession>W6MSV1</accession>
<dbReference type="GeneID" id="34523271"/>
<dbReference type="RefSeq" id="XP_022461883.1">
    <property type="nucleotide sequence ID" value="XM_022603662.1"/>
</dbReference>
<dbReference type="EMBL" id="HG793131">
    <property type="protein sequence ID" value="CDK29901.1"/>
    <property type="molecule type" value="Genomic_DNA"/>
</dbReference>
<dbReference type="Proteomes" id="UP000019384">
    <property type="component" value="Unassembled WGS sequence"/>
</dbReference>
<sequence>MVSWSSWLWHLLNTQNVPSSILGEIKSYLFFALAALPATHVCHLDV</sequence>
<proteinExistence type="predicted"/>
<dbReference type="AlphaFoldDB" id="W6MSV1"/>
<evidence type="ECO:0000313" key="1">
    <source>
        <dbReference type="EMBL" id="CDK29901.1"/>
    </source>
</evidence>
<dbReference type="HOGENOM" id="CLU_3191458_0_0_1"/>